<comment type="caution">
    <text evidence="2">The sequence shown here is derived from an EMBL/GenBank/DDBJ whole genome shotgun (WGS) entry which is preliminary data.</text>
</comment>
<dbReference type="Proteomes" id="UP000035760">
    <property type="component" value="Unassembled WGS sequence"/>
</dbReference>
<keyword evidence="1" id="KW-0812">Transmembrane</keyword>
<keyword evidence="1" id="KW-1133">Transmembrane helix</keyword>
<evidence type="ECO:0000313" key="3">
    <source>
        <dbReference type="Proteomes" id="UP000035760"/>
    </source>
</evidence>
<reference evidence="2" key="2">
    <citation type="submission" date="2014-03" db="EMBL/GenBank/DDBJ databases">
        <title>Candidatus Competibacter-lineage genomes retrieved from metagenomes reveal functional metabolic diversity.</title>
        <authorList>
            <person name="McIlroy S.J."/>
            <person name="Albertsen M."/>
            <person name="Andresen E.K."/>
            <person name="Saunders A.M."/>
            <person name="Kristiansen R."/>
            <person name="Stokholm-Bjerregaard M."/>
            <person name="Nielsen K.L."/>
            <person name="Nielsen P.H."/>
        </authorList>
    </citation>
    <scope>NUCLEOTIDE SEQUENCE</scope>
    <source>
        <strain evidence="2">Run_A_D11</strain>
    </source>
</reference>
<evidence type="ECO:0000313" key="2">
    <source>
        <dbReference type="EMBL" id="CDI02992.1"/>
    </source>
</evidence>
<evidence type="ECO:0000256" key="1">
    <source>
        <dbReference type="SAM" id="Phobius"/>
    </source>
</evidence>
<protein>
    <submittedName>
        <fullName evidence="2">Uncharacterized protein</fullName>
    </submittedName>
</protein>
<keyword evidence="3" id="KW-1185">Reference proteome</keyword>
<accession>W6M5H9</accession>
<sequence>MDLPLRPKQIFVLVFATILAVLSYWIPAPKDVDVSPSFSTPSLNQKAHV</sequence>
<gene>
    <name evidence="2" type="ORF">BN873_360086</name>
</gene>
<organism evidence="2 3">
    <name type="scientific">Candidatus Competibacter denitrificans Run_A_D11</name>
    <dbReference type="NCBI Taxonomy" id="1400863"/>
    <lineage>
        <taxon>Bacteria</taxon>
        <taxon>Pseudomonadati</taxon>
        <taxon>Pseudomonadota</taxon>
        <taxon>Gammaproteobacteria</taxon>
        <taxon>Candidatus Competibacteraceae</taxon>
        <taxon>Candidatus Competibacter</taxon>
    </lineage>
</organism>
<proteinExistence type="predicted"/>
<dbReference type="AlphaFoldDB" id="W6M5H9"/>
<dbReference type="EMBL" id="CBTJ020000043">
    <property type="protein sequence ID" value="CDI02992.1"/>
    <property type="molecule type" value="Genomic_DNA"/>
</dbReference>
<reference evidence="2" key="1">
    <citation type="submission" date="2013-07" db="EMBL/GenBank/DDBJ databases">
        <authorList>
            <person name="McIlroy S."/>
        </authorList>
    </citation>
    <scope>NUCLEOTIDE SEQUENCE [LARGE SCALE GENOMIC DNA]</scope>
    <source>
        <strain evidence="2">Run_A_D11</strain>
    </source>
</reference>
<feature type="transmembrane region" description="Helical" evidence="1">
    <location>
        <begin position="9"/>
        <end position="26"/>
    </location>
</feature>
<keyword evidence="1" id="KW-0472">Membrane</keyword>
<name>W6M5H9_9GAMM</name>